<evidence type="ECO:0000256" key="3">
    <source>
        <dbReference type="ARBA" id="ARBA00022692"/>
    </source>
</evidence>
<comment type="subcellular location">
    <subcellularLocation>
        <location evidence="1">Membrane</location>
        <topology evidence="1">Single-pass type I membrane protein</topology>
    </subcellularLocation>
</comment>
<sequence>MKIIFLFFLGCCLASVWTPFQKKSSCKANFCTENDWSFEGEIVGFADYDDDRQIEIIVLSSDKKSIKLMKENNSGKTIKYEEFKTLLTFNETIINVIAGDFLFNGETSLVVQTFKNNIYPTYLCYHVNDKLVCAQPISLYGEATAFDVNGDNYIDLISLNSKKTTSVWLNKGDKSFEESHEYIFPTYDATFPITMADINGDCRSDLLFVVNNKGNHEIQIYTSQTTKDSGDYKVLNYSLSRTVKINGTIDNILVNDFDRDGNIDLLWSMKNIIHIQYNKQKTVCKSFVKSDSSCRSQNEMCVADEDYQFEDGNSIEYILPNGIELVIENGLSFISMGDYNIDSYPDLLVLVQNTTKTHYMMLLKNDNGKTITEEESEKETIKQTSLGAMSGVFFDGDNKGMLDLFFNIKDESNGTSIRKVKAISNNLKPDALFVKIVGLNGVCVSSCGSGYQTISPKPYGSNYFGGMFKLALTNTDGNNVGLASVQISQTTHGSIQFPYSHIGLGRISNYIQVVEFGSNMNVSVIHQQFQSIIPNSQLVVIPHPPLKSSKWSIELYFLDLNLMFWIAISMTIALIILGIIMLVLFIRDKKKEAESHFLNMK</sequence>
<dbReference type="Proteomes" id="UP000078387">
    <property type="component" value="Unassembled WGS sequence"/>
</dbReference>
<dbReference type="AlphaFoldDB" id="A0A175JK68"/>
<comment type="caution">
    <text evidence="10">The sequence shown here is derived from an EMBL/GenBank/DDBJ whole genome shotgun (WGS) entry which is preliminary data.</text>
</comment>
<dbReference type="eggNOG" id="KOG4550">
    <property type="taxonomic scope" value="Eukaryota"/>
</dbReference>
<comment type="similarity">
    <text evidence="2">Belongs to the TIP family.</text>
</comment>
<dbReference type="VEuPathDB" id="AmoebaDB:EHI5A_214170"/>
<dbReference type="EMBL" id="BDEQ01000001">
    <property type="protein sequence ID" value="GAT94089.1"/>
    <property type="molecule type" value="Genomic_DNA"/>
</dbReference>
<evidence type="ECO:0000256" key="4">
    <source>
        <dbReference type="ARBA" id="ARBA00022729"/>
    </source>
</evidence>
<gene>
    <name evidence="10" type="ORF">CL6EHI_009410</name>
</gene>
<evidence type="ECO:0000313" key="11">
    <source>
        <dbReference type="Proteomes" id="UP000078387"/>
    </source>
</evidence>
<dbReference type="PANTHER" id="PTHR13412:SF0">
    <property type="entry name" value="T-CELL IMMUNOMODULATORY PROTEIN"/>
    <property type="match status" value="1"/>
</dbReference>
<dbReference type="Pfam" id="PF13517">
    <property type="entry name" value="FG-GAP_3"/>
    <property type="match status" value="1"/>
</dbReference>
<name>A0A175JK68_ENTHI</name>
<dbReference type="Pfam" id="PF23122">
    <property type="entry name" value="C2_ITFG1"/>
    <property type="match status" value="1"/>
</dbReference>
<dbReference type="InterPro" id="IPR057089">
    <property type="entry name" value="C2_TIP"/>
</dbReference>
<dbReference type="SUPFAM" id="SSF69318">
    <property type="entry name" value="Integrin alpha N-terminal domain"/>
    <property type="match status" value="2"/>
</dbReference>
<dbReference type="VEuPathDB" id="AmoebaDB:EHI_009410"/>
<organism evidence="10 11">
    <name type="scientific">Entamoeba histolytica</name>
    <dbReference type="NCBI Taxonomy" id="5759"/>
    <lineage>
        <taxon>Eukaryota</taxon>
        <taxon>Amoebozoa</taxon>
        <taxon>Evosea</taxon>
        <taxon>Archamoebae</taxon>
        <taxon>Mastigamoebida</taxon>
        <taxon>Entamoebidae</taxon>
        <taxon>Entamoeba</taxon>
    </lineage>
</organism>
<dbReference type="VEuPathDB" id="AmoebaDB:KM1_278830"/>
<feature type="domain" description="T-cell immunomodulatory protein TIP C2" evidence="9">
    <location>
        <begin position="458"/>
        <end position="556"/>
    </location>
</feature>
<evidence type="ECO:0000256" key="7">
    <source>
        <dbReference type="ARBA" id="ARBA00023180"/>
    </source>
</evidence>
<reference evidence="10 11" key="1">
    <citation type="submission" date="2016-05" db="EMBL/GenBank/DDBJ databases">
        <title>First whole genome sequencing of Entamoeba histolytica HM1:IMSS-clone-6.</title>
        <authorList>
            <person name="Mukherjee Avik.K."/>
            <person name="Izumyama S."/>
            <person name="Nakada-Tsukui K."/>
            <person name="Nozaki T."/>
        </authorList>
    </citation>
    <scope>NUCLEOTIDE SEQUENCE [LARGE SCALE GENOMIC DNA]</scope>
    <source>
        <strain evidence="10 11">HM1:IMSS clone 6</strain>
    </source>
</reference>
<evidence type="ECO:0000256" key="2">
    <source>
        <dbReference type="ARBA" id="ARBA00006496"/>
    </source>
</evidence>
<dbReference type="VEuPathDB" id="AmoebaDB:EHI7A_180840"/>
<keyword evidence="7" id="KW-0325">Glycoprotein</keyword>
<dbReference type="GO" id="GO:0005886">
    <property type="term" value="C:plasma membrane"/>
    <property type="evidence" value="ECO:0007669"/>
    <property type="project" value="TreeGrafter"/>
</dbReference>
<evidence type="ECO:0000259" key="9">
    <source>
        <dbReference type="Pfam" id="PF23122"/>
    </source>
</evidence>
<evidence type="ECO:0000313" key="10">
    <source>
        <dbReference type="EMBL" id="GAT94089.1"/>
    </source>
</evidence>
<proteinExistence type="inferred from homology"/>
<dbReference type="InterPro" id="IPR013517">
    <property type="entry name" value="FG-GAP"/>
</dbReference>
<feature type="transmembrane region" description="Helical" evidence="8">
    <location>
        <begin position="562"/>
        <end position="586"/>
    </location>
</feature>
<keyword evidence="3 8" id="KW-0812">Transmembrane</keyword>
<protein>
    <recommendedName>
        <fullName evidence="9">T-cell immunomodulatory protein TIP C2 domain-containing protein</fullName>
    </recommendedName>
</protein>
<dbReference type="InterPro" id="IPR028994">
    <property type="entry name" value="Integrin_alpha_N"/>
</dbReference>
<dbReference type="InterPro" id="IPR024881">
    <property type="entry name" value="Tip"/>
</dbReference>
<dbReference type="PANTHER" id="PTHR13412">
    <property type="entry name" value="T-CELL IMMUNOMODULATORY PROTEIN HOMOLOG"/>
    <property type="match status" value="1"/>
</dbReference>
<evidence type="ECO:0000256" key="5">
    <source>
        <dbReference type="ARBA" id="ARBA00022989"/>
    </source>
</evidence>
<keyword evidence="5 8" id="KW-1133">Transmembrane helix</keyword>
<evidence type="ECO:0000256" key="1">
    <source>
        <dbReference type="ARBA" id="ARBA00004479"/>
    </source>
</evidence>
<keyword evidence="4" id="KW-0732">Signal</keyword>
<dbReference type="Gene3D" id="2.130.10.130">
    <property type="entry name" value="Integrin alpha, N-terminal"/>
    <property type="match status" value="1"/>
</dbReference>
<accession>A0A175JK68</accession>
<dbReference type="VEuPathDB" id="AmoebaDB:EHI8A_212250"/>
<evidence type="ECO:0000256" key="8">
    <source>
        <dbReference type="SAM" id="Phobius"/>
    </source>
</evidence>
<evidence type="ECO:0000256" key="6">
    <source>
        <dbReference type="ARBA" id="ARBA00023136"/>
    </source>
</evidence>
<keyword evidence="6 8" id="KW-0472">Membrane</keyword>